<protein>
    <submittedName>
        <fullName evidence="5">AFG1-like ATPase</fullName>
    </submittedName>
</protein>
<dbReference type="GO" id="GO:0005737">
    <property type="term" value="C:cytoplasm"/>
    <property type="evidence" value="ECO:0007669"/>
    <property type="project" value="TreeGrafter"/>
</dbReference>
<dbReference type="PANTHER" id="PTHR12169:SF6">
    <property type="entry name" value="AFG1-LIKE ATPASE"/>
    <property type="match status" value="1"/>
</dbReference>
<dbReference type="AlphaFoldDB" id="A0A380AH42"/>
<evidence type="ECO:0000313" key="6">
    <source>
        <dbReference type="Proteomes" id="UP000255061"/>
    </source>
</evidence>
<dbReference type="Pfam" id="PF03969">
    <property type="entry name" value="AFG1_ATPase"/>
    <property type="match status" value="2"/>
</dbReference>
<reference evidence="5 6" key="1">
    <citation type="submission" date="2018-06" db="EMBL/GenBank/DDBJ databases">
        <authorList>
            <consortium name="Pathogen Informatics"/>
            <person name="Doyle S."/>
        </authorList>
    </citation>
    <scope>NUCLEOTIDE SEQUENCE [LARGE SCALE GENOMIC DNA]</scope>
    <source>
        <strain evidence="5 6">NCTC10736</strain>
    </source>
</reference>
<dbReference type="InterPro" id="IPR018062">
    <property type="entry name" value="HTH_AraC-typ_CS"/>
</dbReference>
<dbReference type="FunFam" id="3.40.50.300:FF:001254">
    <property type="entry name" value="Cell division protein ZapE"/>
    <property type="match status" value="1"/>
</dbReference>
<sequence length="409" mass="46286">MANSSANSPQLTAQTVTPLEAYQAKMSLDLIEDPAQQQTILALDDLFNQLMQQQNAVRSIYSVHKPIKGLYLWGDVGRGKTFLMDLFFDCLPDGIKIRLHFHRFMARIHQALREHSGQRDPLALIAKDLAKECKVLCFDEFYVSDIGDAMILAGLFECLFNQGVVLVATSNVPIERLYENGLARHRFLPCIELLQTHTQMLHLDGKQDHRIYSLETELSPDTIASISHNIGLTGTLNFDKIFNQLSRNTPHICNTTITICHREIPVIRATNIPTDNTEIDSIAWFDFYALCDGPRSQLDYIEIASRFNILMISGVPRLGGELKSWIRARGTEDGTGANQATTTGERKLSYAANDDAARRFISLIDELYDQDVRLYLSCDVALIELYQGGALSFEFRRTYSRLIEMSRNK</sequence>
<evidence type="ECO:0000256" key="3">
    <source>
        <dbReference type="ARBA" id="ARBA00023015"/>
    </source>
</evidence>
<dbReference type="GO" id="GO:0032153">
    <property type="term" value="C:cell division site"/>
    <property type="evidence" value="ECO:0007669"/>
    <property type="project" value="TreeGrafter"/>
</dbReference>
<keyword evidence="3" id="KW-0805">Transcription regulation</keyword>
<evidence type="ECO:0000256" key="4">
    <source>
        <dbReference type="ARBA" id="ARBA00023163"/>
    </source>
</evidence>
<dbReference type="GO" id="GO:0051301">
    <property type="term" value="P:cell division"/>
    <property type="evidence" value="ECO:0007669"/>
    <property type="project" value="TreeGrafter"/>
</dbReference>
<dbReference type="PROSITE" id="PS00041">
    <property type="entry name" value="HTH_ARAC_FAMILY_1"/>
    <property type="match status" value="1"/>
</dbReference>
<dbReference type="RefSeq" id="WP_115406300.1">
    <property type="nucleotide sequence ID" value="NZ_UGYV01000001.1"/>
</dbReference>
<dbReference type="Proteomes" id="UP000255061">
    <property type="component" value="Unassembled WGS sequence"/>
</dbReference>
<proteinExistence type="predicted"/>
<dbReference type="GO" id="GO:0005524">
    <property type="term" value="F:ATP binding"/>
    <property type="evidence" value="ECO:0007669"/>
    <property type="project" value="UniProtKB-KW"/>
</dbReference>
<keyword evidence="1" id="KW-0547">Nucleotide-binding</keyword>
<evidence type="ECO:0000256" key="1">
    <source>
        <dbReference type="ARBA" id="ARBA00022741"/>
    </source>
</evidence>
<dbReference type="PANTHER" id="PTHR12169">
    <property type="entry name" value="ATPASE N2B"/>
    <property type="match status" value="1"/>
</dbReference>
<evidence type="ECO:0000313" key="5">
    <source>
        <dbReference type="EMBL" id="SUI80977.1"/>
    </source>
</evidence>
<organism evidence="5 6">
    <name type="scientific">Shewanella morhuae</name>
    <dbReference type="NCBI Taxonomy" id="365591"/>
    <lineage>
        <taxon>Bacteria</taxon>
        <taxon>Pseudomonadati</taxon>
        <taxon>Pseudomonadota</taxon>
        <taxon>Gammaproteobacteria</taxon>
        <taxon>Alteromonadales</taxon>
        <taxon>Shewanellaceae</taxon>
        <taxon>Shewanella</taxon>
    </lineage>
</organism>
<dbReference type="InterPro" id="IPR005654">
    <property type="entry name" value="ATPase_AFG1-like"/>
</dbReference>
<dbReference type="NCBIfam" id="NF040713">
    <property type="entry name" value="ZapE"/>
    <property type="match status" value="1"/>
</dbReference>
<dbReference type="InterPro" id="IPR027417">
    <property type="entry name" value="P-loop_NTPase"/>
</dbReference>
<name>A0A380AH42_9GAMM</name>
<keyword evidence="2" id="KW-0067">ATP-binding</keyword>
<dbReference type="GO" id="GO:0043565">
    <property type="term" value="F:sequence-specific DNA binding"/>
    <property type="evidence" value="ECO:0007669"/>
    <property type="project" value="InterPro"/>
</dbReference>
<accession>A0A380AH42</accession>
<keyword evidence="4" id="KW-0804">Transcription</keyword>
<dbReference type="GO" id="GO:0016887">
    <property type="term" value="F:ATP hydrolysis activity"/>
    <property type="evidence" value="ECO:0007669"/>
    <property type="project" value="InterPro"/>
</dbReference>
<dbReference type="SUPFAM" id="SSF52540">
    <property type="entry name" value="P-loop containing nucleoside triphosphate hydrolases"/>
    <property type="match status" value="1"/>
</dbReference>
<dbReference type="GO" id="GO:0003700">
    <property type="term" value="F:DNA-binding transcription factor activity"/>
    <property type="evidence" value="ECO:0007669"/>
    <property type="project" value="InterPro"/>
</dbReference>
<dbReference type="EMBL" id="UGYV01000001">
    <property type="protein sequence ID" value="SUI80977.1"/>
    <property type="molecule type" value="Genomic_DNA"/>
</dbReference>
<dbReference type="Gene3D" id="3.40.50.300">
    <property type="entry name" value="P-loop containing nucleotide triphosphate hydrolases"/>
    <property type="match status" value="1"/>
</dbReference>
<evidence type="ECO:0000256" key="2">
    <source>
        <dbReference type="ARBA" id="ARBA00022840"/>
    </source>
</evidence>
<gene>
    <name evidence="5" type="primary">yhcM_1</name>
    <name evidence="5" type="ORF">NCTC10736_02359</name>
</gene>